<protein>
    <submittedName>
        <fullName evidence="1">Uncharacterized protein</fullName>
    </submittedName>
</protein>
<gene>
    <name evidence="1" type="ORF">NEF87_001410</name>
</gene>
<dbReference type="EMBL" id="CP104013">
    <property type="protein sequence ID" value="UYP45125.1"/>
    <property type="molecule type" value="Genomic_DNA"/>
</dbReference>
<name>A0ABY6HNZ0_9ARCH</name>
<sequence>MSPFLPHSLLKKNLKTDQYGELLFLKKEKAVAKPDPQADAKVLSTVINAVD</sequence>
<reference evidence="1" key="1">
    <citation type="submission" date="2022-09" db="EMBL/GenBank/DDBJ databases">
        <title>Actin cytoskeleton and complex cell architecture in an #Asgard archaeon.</title>
        <authorList>
            <person name="Ponce Toledo R.I."/>
            <person name="Schleper C."/>
            <person name="Rodrigues Oliveira T."/>
            <person name="Wollweber F."/>
            <person name="Xu J."/>
            <person name="Rittmann S."/>
            <person name="Klingl A."/>
            <person name="Pilhofer M."/>
        </authorList>
    </citation>
    <scope>NUCLEOTIDE SEQUENCE</scope>
    <source>
        <strain evidence="1">B-35</strain>
    </source>
</reference>
<dbReference type="Proteomes" id="UP001208689">
    <property type="component" value="Chromosome"/>
</dbReference>
<evidence type="ECO:0000313" key="2">
    <source>
        <dbReference type="Proteomes" id="UP001208689"/>
    </source>
</evidence>
<organism evidence="1 2">
    <name type="scientific">Candidatus Lokiarchaeum ossiferum</name>
    <dbReference type="NCBI Taxonomy" id="2951803"/>
    <lineage>
        <taxon>Archaea</taxon>
        <taxon>Promethearchaeati</taxon>
        <taxon>Promethearchaeota</taxon>
        <taxon>Promethearchaeia</taxon>
        <taxon>Promethearchaeales</taxon>
        <taxon>Promethearchaeaceae</taxon>
        <taxon>Candidatus Lokiarchaeum</taxon>
    </lineage>
</organism>
<accession>A0ABY6HNZ0</accession>
<evidence type="ECO:0000313" key="1">
    <source>
        <dbReference type="EMBL" id="UYP45125.1"/>
    </source>
</evidence>
<keyword evidence="2" id="KW-1185">Reference proteome</keyword>
<proteinExistence type="predicted"/>